<evidence type="ECO:0000313" key="1">
    <source>
        <dbReference type="EMBL" id="PTD09238.1"/>
    </source>
</evidence>
<dbReference type="AlphaFoldDB" id="A0A2T4H095"/>
<comment type="caution">
    <text evidence="1">The sequence shown here is derived from an EMBL/GenBank/DDBJ whole genome shotgun (WGS) entry which is preliminary data.</text>
</comment>
<gene>
    <name evidence="1" type="ORF">FCULG_00008797</name>
</gene>
<sequence>MPMLCRRTKISMRGDPAWGTEQANHRQQTNWPNLVRPHPTEVIHTLAHQDSLACKPCFQGMSHTQTQHQAQQRWCSPWKQDSEPLMLGRFGSSVICLCLSKAIDVWNEGPSAFKYDLDPYTMYSLLPSQHLPSWNHHHLPVEDLFCLT</sequence>
<dbReference type="EMBL" id="PVEM01000003">
    <property type="protein sequence ID" value="PTD09238.1"/>
    <property type="molecule type" value="Genomic_DNA"/>
</dbReference>
<keyword evidence="2" id="KW-1185">Reference proteome</keyword>
<reference evidence="1 2" key="1">
    <citation type="submission" date="2018-02" db="EMBL/GenBank/DDBJ databases">
        <title>Fusarium culmorum secondary metabolites in fungal-bacterial-plant interactions.</title>
        <authorList>
            <person name="Schmidt R."/>
        </authorList>
    </citation>
    <scope>NUCLEOTIDE SEQUENCE [LARGE SCALE GENOMIC DNA]</scope>
    <source>
        <strain evidence="1 2">PV</strain>
    </source>
</reference>
<accession>A0A2T4H095</accession>
<dbReference type="Proteomes" id="UP000241587">
    <property type="component" value="Unassembled WGS sequence"/>
</dbReference>
<evidence type="ECO:0000313" key="2">
    <source>
        <dbReference type="Proteomes" id="UP000241587"/>
    </source>
</evidence>
<protein>
    <submittedName>
        <fullName evidence="1">Uncharacterized protein</fullName>
    </submittedName>
</protein>
<name>A0A2T4H095_FUSCU</name>
<dbReference type="OrthoDB" id="10416496at2759"/>
<proteinExistence type="predicted"/>
<organism evidence="1 2">
    <name type="scientific">Fusarium culmorum</name>
    <dbReference type="NCBI Taxonomy" id="5516"/>
    <lineage>
        <taxon>Eukaryota</taxon>
        <taxon>Fungi</taxon>
        <taxon>Dikarya</taxon>
        <taxon>Ascomycota</taxon>
        <taxon>Pezizomycotina</taxon>
        <taxon>Sordariomycetes</taxon>
        <taxon>Hypocreomycetidae</taxon>
        <taxon>Hypocreales</taxon>
        <taxon>Nectriaceae</taxon>
        <taxon>Fusarium</taxon>
    </lineage>
</organism>